<proteinExistence type="predicted"/>
<evidence type="ECO:0000313" key="2">
    <source>
        <dbReference type="WBParaSite" id="MCU_013350-RA"/>
    </source>
</evidence>
<reference evidence="2" key="1">
    <citation type="submission" date="2019-11" db="UniProtKB">
        <authorList>
            <consortium name="WormBaseParasite"/>
        </authorList>
    </citation>
    <scope>IDENTIFICATION</scope>
</reference>
<feature type="transmembrane region" description="Helical" evidence="1">
    <location>
        <begin position="93"/>
        <end position="117"/>
    </location>
</feature>
<protein>
    <submittedName>
        <fullName evidence="2">N-acetyltransferase domain-containing protein</fullName>
    </submittedName>
</protein>
<dbReference type="WBParaSite" id="MCU_013350-RA">
    <property type="protein sequence ID" value="MCU_013350-RA"/>
    <property type="gene ID" value="MCU_013350"/>
</dbReference>
<sequence>KDWYNRTGFIDQSEARATRQAPSIRVHRAGHTAPYKLHLSRVIFWLAAHRPQSRRDRGLAKVSVVQYVCVLHIAPKPHVRCLSFECTTLATLLIIYCTSFVSISGLLLIFFACHWYTE</sequence>
<keyword evidence="1" id="KW-1133">Transmembrane helix</keyword>
<name>A0A5K3G2S9_MESCO</name>
<accession>A0A5K3G2S9</accession>
<evidence type="ECO:0000256" key="1">
    <source>
        <dbReference type="SAM" id="Phobius"/>
    </source>
</evidence>
<keyword evidence="1" id="KW-0472">Membrane</keyword>
<organism evidence="2">
    <name type="scientific">Mesocestoides corti</name>
    <name type="common">Flatworm</name>
    <dbReference type="NCBI Taxonomy" id="53468"/>
    <lineage>
        <taxon>Eukaryota</taxon>
        <taxon>Metazoa</taxon>
        <taxon>Spiralia</taxon>
        <taxon>Lophotrochozoa</taxon>
        <taxon>Platyhelminthes</taxon>
        <taxon>Cestoda</taxon>
        <taxon>Eucestoda</taxon>
        <taxon>Cyclophyllidea</taxon>
        <taxon>Mesocestoididae</taxon>
        <taxon>Mesocestoides</taxon>
    </lineage>
</organism>
<keyword evidence="1" id="KW-0812">Transmembrane</keyword>
<dbReference type="AlphaFoldDB" id="A0A5K3G2S9"/>